<dbReference type="PROSITE" id="PS00653">
    <property type="entry name" value="GLYCOSYL_HYDROL_F1_2"/>
    <property type="match status" value="1"/>
</dbReference>
<keyword evidence="15" id="KW-1185">Reference proteome</keyword>
<dbReference type="SUPFAM" id="SSF52540">
    <property type="entry name" value="P-loop containing nucleoside triphosphate hydrolases"/>
    <property type="match status" value="1"/>
</dbReference>
<evidence type="ECO:0000256" key="4">
    <source>
        <dbReference type="ARBA" id="ARBA00022801"/>
    </source>
</evidence>
<accession>A0A399EC91</accession>
<dbReference type="GO" id="GO:0008422">
    <property type="term" value="F:beta-glucosidase activity"/>
    <property type="evidence" value="ECO:0007669"/>
    <property type="project" value="UniProtKB-EC"/>
</dbReference>
<dbReference type="Gene3D" id="3.40.50.300">
    <property type="entry name" value="P-loop containing nucleotide triphosphate hydrolases"/>
    <property type="match status" value="1"/>
</dbReference>
<dbReference type="EMBL" id="QWKZ01000164">
    <property type="protein sequence ID" value="RIH81416.1"/>
    <property type="molecule type" value="Genomic_DNA"/>
</dbReference>
<evidence type="ECO:0000256" key="11">
    <source>
        <dbReference type="PROSITE-ProRule" id="PRU10055"/>
    </source>
</evidence>
<proteinExistence type="inferred from homology"/>
<evidence type="ECO:0000256" key="6">
    <source>
        <dbReference type="ARBA" id="ARBA00023277"/>
    </source>
</evidence>
<feature type="binding site" evidence="10">
    <location>
        <position position="163"/>
    </location>
    <ligand>
        <name>substrate</name>
    </ligand>
</feature>
<protein>
    <recommendedName>
        <fullName evidence="3 12">Beta-glucosidase</fullName>
        <ecNumber evidence="3 12">3.2.1.21</ecNumber>
    </recommendedName>
</protein>
<evidence type="ECO:0000256" key="12">
    <source>
        <dbReference type="RuleBase" id="RU361175"/>
    </source>
</evidence>
<evidence type="ECO:0000256" key="1">
    <source>
        <dbReference type="ARBA" id="ARBA00000448"/>
    </source>
</evidence>
<dbReference type="AlphaFoldDB" id="A0A399EC91"/>
<feature type="active site" description="Proton donor" evidence="9">
    <location>
        <position position="164"/>
    </location>
</feature>
<evidence type="ECO:0000256" key="10">
    <source>
        <dbReference type="PIRSR" id="PIRSR617736-2"/>
    </source>
</evidence>
<comment type="similarity">
    <text evidence="2 12">Belongs to the glycosyl hydrolase 1 family.</text>
</comment>
<reference evidence="14 15" key="1">
    <citation type="submission" date="2018-08" db="EMBL/GenBank/DDBJ databases">
        <title>Meiothermus luteus KCTC 52599 genome sequencing project.</title>
        <authorList>
            <person name="Da Costa M.S."/>
            <person name="Albuquerque L."/>
            <person name="Raposo P."/>
            <person name="Froufe H.J.C."/>
            <person name="Barroso C.S."/>
            <person name="Egas C."/>
        </authorList>
    </citation>
    <scope>NUCLEOTIDE SEQUENCE [LARGE SCALE GENOMIC DNA]</scope>
    <source>
        <strain evidence="14 15">KCTC 52599</strain>
    </source>
</reference>
<dbReference type="InterPro" id="IPR018120">
    <property type="entry name" value="Glyco_hydro_1_AS"/>
</dbReference>
<dbReference type="InterPro" id="IPR017736">
    <property type="entry name" value="Glyco_hydro_1_beta-glucosidase"/>
</dbReference>
<keyword evidence="5" id="KW-0136">Cellulose degradation</keyword>
<keyword evidence="4 12" id="KW-0378">Hydrolase</keyword>
<feature type="region of interest" description="Disordered" evidence="13">
    <location>
        <begin position="747"/>
        <end position="767"/>
    </location>
</feature>
<dbReference type="GO" id="GO:0030245">
    <property type="term" value="P:cellulose catabolic process"/>
    <property type="evidence" value="ECO:0007669"/>
    <property type="project" value="UniProtKB-KW"/>
</dbReference>
<dbReference type="Proteomes" id="UP000265800">
    <property type="component" value="Unassembled WGS sequence"/>
</dbReference>
<keyword evidence="7 12" id="KW-0326">Glycosidase</keyword>
<evidence type="ECO:0000256" key="5">
    <source>
        <dbReference type="ARBA" id="ARBA00023001"/>
    </source>
</evidence>
<evidence type="ECO:0000256" key="8">
    <source>
        <dbReference type="ARBA" id="ARBA00023326"/>
    </source>
</evidence>
<dbReference type="PANTHER" id="PTHR10353:SF36">
    <property type="entry name" value="LP05116P"/>
    <property type="match status" value="1"/>
</dbReference>
<dbReference type="EC" id="3.2.1.21" evidence="3 12"/>
<feature type="binding site" evidence="10">
    <location>
        <position position="18"/>
    </location>
    <ligand>
        <name>substrate</name>
    </ligand>
</feature>
<dbReference type="InterPro" id="IPR017853">
    <property type="entry name" value="GH"/>
</dbReference>
<dbReference type="InterPro" id="IPR027417">
    <property type="entry name" value="P-loop_NTPase"/>
</dbReference>
<comment type="caution">
    <text evidence="14">The sequence shown here is derived from an EMBL/GenBank/DDBJ whole genome shotgun (WGS) entry which is preliminary data.</text>
</comment>
<keyword evidence="6" id="KW-0119">Carbohydrate metabolism</keyword>
<dbReference type="NCBIfam" id="TIGR03356">
    <property type="entry name" value="BGL"/>
    <property type="match status" value="1"/>
</dbReference>
<evidence type="ECO:0000313" key="14">
    <source>
        <dbReference type="EMBL" id="RIH81416.1"/>
    </source>
</evidence>
<dbReference type="Gene3D" id="3.20.20.80">
    <property type="entry name" value="Glycosidases"/>
    <property type="match status" value="1"/>
</dbReference>
<evidence type="ECO:0000256" key="9">
    <source>
        <dbReference type="PIRSR" id="PIRSR617736-1"/>
    </source>
</evidence>
<evidence type="ECO:0000256" key="13">
    <source>
        <dbReference type="SAM" id="MobiDB-lite"/>
    </source>
</evidence>
<dbReference type="PANTHER" id="PTHR10353">
    <property type="entry name" value="GLYCOSYL HYDROLASE"/>
    <property type="match status" value="1"/>
</dbReference>
<dbReference type="Pfam" id="PF00232">
    <property type="entry name" value="Glyco_hydro_1"/>
    <property type="match status" value="1"/>
</dbReference>
<dbReference type="InterPro" id="IPR001360">
    <property type="entry name" value="Glyco_hydro_1"/>
</dbReference>
<evidence type="ECO:0000256" key="3">
    <source>
        <dbReference type="ARBA" id="ARBA00012744"/>
    </source>
</evidence>
<name>A0A399EC91_9DEIN</name>
<evidence type="ECO:0000256" key="7">
    <source>
        <dbReference type="ARBA" id="ARBA00023295"/>
    </source>
</evidence>
<dbReference type="RefSeq" id="WP_119361275.1">
    <property type="nucleotide sequence ID" value="NZ_QWKZ01000164.1"/>
</dbReference>
<feature type="active site" description="Nucleophile" evidence="9 11">
    <location>
        <position position="338"/>
    </location>
</feature>
<keyword evidence="8" id="KW-0624">Polysaccharide degradation</keyword>
<feature type="binding site" evidence="10">
    <location>
        <position position="284"/>
    </location>
    <ligand>
        <name>substrate</name>
    </ligand>
</feature>
<feature type="binding site" evidence="10">
    <location>
        <position position="119"/>
    </location>
    <ligand>
        <name>substrate</name>
    </ligand>
</feature>
<evidence type="ECO:0000313" key="15">
    <source>
        <dbReference type="Proteomes" id="UP000265800"/>
    </source>
</evidence>
<dbReference type="PROSITE" id="PS00572">
    <property type="entry name" value="GLYCOSYL_HYDROL_F1_1"/>
    <property type="match status" value="1"/>
</dbReference>
<dbReference type="InterPro" id="IPR033132">
    <property type="entry name" value="GH_1_N_CS"/>
</dbReference>
<dbReference type="GO" id="GO:0005829">
    <property type="term" value="C:cytosol"/>
    <property type="evidence" value="ECO:0007669"/>
    <property type="project" value="TreeGrafter"/>
</dbReference>
<dbReference type="SUPFAM" id="SSF51445">
    <property type="entry name" value="(Trans)glycosidases"/>
    <property type="match status" value="1"/>
</dbReference>
<evidence type="ECO:0000256" key="2">
    <source>
        <dbReference type="ARBA" id="ARBA00010838"/>
    </source>
</evidence>
<comment type="catalytic activity">
    <reaction evidence="1 12">
        <text>Hydrolysis of terminal, non-reducing beta-D-glucosyl residues with release of beta-D-glucose.</text>
        <dbReference type="EC" id="3.2.1.21"/>
    </reaction>
</comment>
<dbReference type="OrthoDB" id="9765195at2"/>
<dbReference type="PRINTS" id="PR00131">
    <property type="entry name" value="GLHYDRLASE1"/>
</dbReference>
<sequence length="767" mass="85086">MAENAEKFLWGVATSAYQIEGATQEDGRGPSIWDTFARRPGAIWGGSTGEPACDHYHRYEEDIALMQSLGVGVYRFSVAWPRILPEGRGRINPKGLAFHDRLVDRLLAAGITPFLTLYHWDLPQALEDRGGWRSRETAFAFAEYAEAVARALADRVPFFATLNEPWCSAFLGHWTGEHAPGLRNLEAALRAAHHLLLGHGLAVEALRAAGAKRVGIVLNFAPVYGEDPEAVDVADRYHNRYFLDPILGRGYPESPFQDPPPTPNLSRDLELVARPLDFLGVNYYAPVRVAPGTGPLPVRYLPPEGPVTAMGWEVYPEGLYHLLKHLGREVPWPLYITENGAAYPDLWTGEAVVEDPERVAYLEAHVEAAWRALFTLYATATPFDRPWEARYLLEPTGFVPYRLFTRFMRQFAVYTRERYRGGREFYFAGGIEDLARFHGYLRDRNLLTKRLFRPPEGLVAYEVPLLEVPEEAKALLAEVRRRLKAAAYRAPQEERGIVMAQRTLLSRAILERIKLRAALPLVAGLLEEGWHVLLFVQYRSDKTLDLTSPEAVEAFLQDAEERGLKGALHRHLAPALKGLGLTLPSPVAMVREAFGGLGEDLAFYTGAETGSALRRTKAAWDEGRVRLLLATAGKGGVGLSFHDTTGKRPTAQIVLTLPWTATGLDQVLGRVVRLGMKSPVRILFPAAPVPFEQQLAATVAQSLRTLGYAVRGGEGVVPERVVEAFLYDLAAVDLMGFLRLLEAEESLSKAPREEEASSLEVPLPPSG</sequence>
<gene>
    <name evidence="14" type="primary">bglA_3</name>
    <name evidence="14" type="ORF">Mlute_02810</name>
</gene>
<organism evidence="14 15">
    <name type="scientific">Meiothermus luteus</name>
    <dbReference type="NCBI Taxonomy" id="2026184"/>
    <lineage>
        <taxon>Bacteria</taxon>
        <taxon>Thermotogati</taxon>
        <taxon>Deinococcota</taxon>
        <taxon>Deinococci</taxon>
        <taxon>Thermales</taxon>
        <taxon>Thermaceae</taxon>
        <taxon>Meiothermus</taxon>
    </lineage>
</organism>